<name>A0A1A6C2K4_9GAMM</name>
<comment type="caution">
    <text evidence="1">The sequence shown here is derived from an EMBL/GenBank/DDBJ whole genome shotgun (WGS) entry which is preliminary data.</text>
</comment>
<reference evidence="1 2" key="1">
    <citation type="journal article" date="2014" name="Genome Announc.">
        <title>Draft Genome Sequence of the Iron-Oxidizing, Acidophilic, and Halotolerant 'Thiobacillus prosperus' Type Strain DSM 5130.</title>
        <authorList>
            <person name="Ossandon F.J."/>
            <person name="Cardenas J.P."/>
            <person name="Corbett M."/>
            <person name="Quatrini R."/>
            <person name="Holmes D.S."/>
            <person name="Watkin E."/>
        </authorList>
    </citation>
    <scope>NUCLEOTIDE SEQUENCE [LARGE SCALE GENOMIC DNA]</scope>
    <source>
        <strain evidence="1 2">DSM 5130</strain>
    </source>
</reference>
<keyword evidence="2" id="KW-1185">Reference proteome</keyword>
<accession>A0A1A6C2K4</accession>
<dbReference type="EMBL" id="JQSG02000006">
    <property type="protein sequence ID" value="OBS08796.1"/>
    <property type="molecule type" value="Genomic_DNA"/>
</dbReference>
<dbReference type="OrthoDB" id="5567088at2"/>
<gene>
    <name evidence="1" type="ORF">Thpro_023046</name>
</gene>
<dbReference type="Proteomes" id="UP000029273">
    <property type="component" value="Unassembled WGS sequence"/>
</dbReference>
<evidence type="ECO:0000313" key="2">
    <source>
        <dbReference type="Proteomes" id="UP000029273"/>
    </source>
</evidence>
<dbReference type="RefSeq" id="WP_038091298.1">
    <property type="nucleotide sequence ID" value="NZ_JQSG02000006.1"/>
</dbReference>
<dbReference type="AlphaFoldDB" id="A0A1A6C2K4"/>
<sequence length="76" mass="8789">MPANLQRPHARTEYPTELPLLPEGDEVALYSPNQIHRIQLARGEAACFRTDARYACRKLDCPLGAECRRRIAVWRR</sequence>
<evidence type="ECO:0000313" key="1">
    <source>
        <dbReference type="EMBL" id="OBS08796.1"/>
    </source>
</evidence>
<protein>
    <submittedName>
        <fullName evidence="1">Uncharacterized protein</fullName>
    </submittedName>
</protein>
<organism evidence="1 2">
    <name type="scientific">Acidihalobacter prosperus</name>
    <dbReference type="NCBI Taxonomy" id="160660"/>
    <lineage>
        <taxon>Bacteria</taxon>
        <taxon>Pseudomonadati</taxon>
        <taxon>Pseudomonadota</taxon>
        <taxon>Gammaproteobacteria</taxon>
        <taxon>Chromatiales</taxon>
        <taxon>Ectothiorhodospiraceae</taxon>
        <taxon>Acidihalobacter</taxon>
    </lineage>
</organism>
<proteinExistence type="predicted"/>